<dbReference type="Gene3D" id="3.20.20.100">
    <property type="entry name" value="NADP-dependent oxidoreductase domain"/>
    <property type="match status" value="1"/>
</dbReference>
<evidence type="ECO:0000256" key="2">
    <source>
        <dbReference type="ARBA" id="ARBA00023004"/>
    </source>
</evidence>
<dbReference type="SUPFAM" id="SSF46548">
    <property type="entry name" value="alpha-helical ferredoxin"/>
    <property type="match status" value="1"/>
</dbReference>
<dbReference type="InterPro" id="IPR023210">
    <property type="entry name" value="NADP_OxRdtase_dom"/>
</dbReference>
<keyword evidence="3" id="KW-0411">Iron-sulfur</keyword>
<dbReference type="GO" id="GO:0046872">
    <property type="term" value="F:metal ion binding"/>
    <property type="evidence" value="ECO:0007669"/>
    <property type="project" value="UniProtKB-KW"/>
</dbReference>
<evidence type="ECO:0000259" key="4">
    <source>
        <dbReference type="PROSITE" id="PS51379"/>
    </source>
</evidence>
<dbReference type="EMBL" id="JAGSOJ010000004">
    <property type="protein sequence ID" value="MCM1991914.1"/>
    <property type="molecule type" value="Genomic_DNA"/>
</dbReference>
<keyword evidence="2" id="KW-0408">Iron</keyword>
<evidence type="ECO:0000313" key="6">
    <source>
        <dbReference type="Proteomes" id="UP001056429"/>
    </source>
</evidence>
<dbReference type="Pfam" id="PF13187">
    <property type="entry name" value="Fer4_9"/>
    <property type="match status" value="1"/>
</dbReference>
<name>A0A9J6P550_9CLOT</name>
<dbReference type="InterPro" id="IPR036812">
    <property type="entry name" value="NAD(P)_OxRdtase_dom_sf"/>
</dbReference>
<keyword evidence="6" id="KW-1185">Reference proteome</keyword>
<reference evidence="5" key="1">
    <citation type="journal article" date="2021" name="mSystems">
        <title>Bacteria and Archaea Synergistically Convert Glycine Betaine to Biogenic Methane in the Formosa Cold Seep of the South China Sea.</title>
        <authorList>
            <person name="Li L."/>
            <person name="Zhang W."/>
            <person name="Zhang S."/>
            <person name="Song L."/>
            <person name="Sun Q."/>
            <person name="Zhang H."/>
            <person name="Xiang H."/>
            <person name="Dong X."/>
        </authorList>
    </citation>
    <scope>NUCLEOTIDE SEQUENCE</scope>
    <source>
        <strain evidence="5">ZWT</strain>
    </source>
</reference>
<accession>A0A9J6P550</accession>
<dbReference type="GO" id="GO:0051536">
    <property type="term" value="F:iron-sulfur cluster binding"/>
    <property type="evidence" value="ECO:0007669"/>
    <property type="project" value="UniProtKB-KW"/>
</dbReference>
<dbReference type="Proteomes" id="UP001056429">
    <property type="component" value="Unassembled WGS sequence"/>
</dbReference>
<dbReference type="InterPro" id="IPR053135">
    <property type="entry name" value="AKR2_Oxidoreductase"/>
</dbReference>
<organism evidence="5 6">
    <name type="scientific">Oceanirhabdus seepicola</name>
    <dbReference type="NCBI Taxonomy" id="2828781"/>
    <lineage>
        <taxon>Bacteria</taxon>
        <taxon>Bacillati</taxon>
        <taxon>Bacillota</taxon>
        <taxon>Clostridia</taxon>
        <taxon>Eubacteriales</taxon>
        <taxon>Clostridiaceae</taxon>
        <taxon>Oceanirhabdus</taxon>
    </lineage>
</organism>
<dbReference type="RefSeq" id="WP_250861048.1">
    <property type="nucleotide sequence ID" value="NZ_JAGSOJ010000004.1"/>
</dbReference>
<evidence type="ECO:0000313" key="5">
    <source>
        <dbReference type="EMBL" id="MCM1991914.1"/>
    </source>
</evidence>
<dbReference type="AlphaFoldDB" id="A0A9J6P550"/>
<feature type="domain" description="4Fe-4S ferredoxin-type" evidence="4">
    <location>
        <begin position="335"/>
        <end position="366"/>
    </location>
</feature>
<dbReference type="PANTHER" id="PTHR43312">
    <property type="entry name" value="D-THREO-ALDOSE 1-DEHYDROGENASE"/>
    <property type="match status" value="1"/>
</dbReference>
<comment type="caution">
    <text evidence="5">The sequence shown here is derived from an EMBL/GenBank/DDBJ whole genome shotgun (WGS) entry which is preliminary data.</text>
</comment>
<dbReference type="SUPFAM" id="SSF51430">
    <property type="entry name" value="NAD(P)-linked oxidoreductase"/>
    <property type="match status" value="1"/>
</dbReference>
<keyword evidence="1" id="KW-0479">Metal-binding</keyword>
<evidence type="ECO:0000256" key="3">
    <source>
        <dbReference type="ARBA" id="ARBA00023014"/>
    </source>
</evidence>
<dbReference type="PROSITE" id="PS51379">
    <property type="entry name" value="4FE4S_FER_2"/>
    <property type="match status" value="1"/>
</dbReference>
<evidence type="ECO:0000256" key="1">
    <source>
        <dbReference type="ARBA" id="ARBA00022723"/>
    </source>
</evidence>
<dbReference type="InterPro" id="IPR017900">
    <property type="entry name" value="4Fe4S_Fe_S_CS"/>
</dbReference>
<gene>
    <name evidence="5" type="ORF">KDK92_19410</name>
</gene>
<dbReference type="CDD" id="cd19096">
    <property type="entry name" value="AKR_Fe-S_oxidoreductase"/>
    <property type="match status" value="1"/>
</dbReference>
<dbReference type="InterPro" id="IPR017896">
    <property type="entry name" value="4Fe4S_Fe-S-bd"/>
</dbReference>
<reference evidence="5" key="2">
    <citation type="submission" date="2021-04" db="EMBL/GenBank/DDBJ databases">
        <authorList>
            <person name="Dong X."/>
        </authorList>
    </citation>
    <scope>NUCLEOTIDE SEQUENCE</scope>
    <source>
        <strain evidence="5">ZWT</strain>
    </source>
</reference>
<sequence>MLYRKLVGEKVSILGFGCMRFPTIDNDTKNINKDLAIEMMRYAIDNGVNYVDTAIPYHGEKSEPLVGEALQDGYREKVKLATKLSGWYIKAHEDFEKMIEGQLERLKTQYIDFYLVHALDKDSWDKLKELGVIQFLNKIKLERKVKHIGFSFHGEYEDFEYIINDYSWEFCQIQLNYLDEEYQAGVKGLKYAKSKGLDVIIMEPLKGGRIVNNISQPIKDIMNRSQEKKAPIEWGLRYVWNFPEVSLILSGMSEMSHVRENIILSNKGHANNMTDGDLDILKDVDRYYKQKIKVGCTDCEYCMPCPAGVNIPACFELYNDASMFDDVEGVGKMYNRFVSDEKKASKCVSCGQCIEKCPQNINIPEKLREVVNTFGK</sequence>
<proteinExistence type="predicted"/>
<protein>
    <submittedName>
        <fullName evidence="5">Aldo/keto reductase</fullName>
    </submittedName>
</protein>
<dbReference type="PROSITE" id="PS00198">
    <property type="entry name" value="4FE4S_FER_1"/>
    <property type="match status" value="1"/>
</dbReference>
<dbReference type="PANTHER" id="PTHR43312:SF2">
    <property type="entry name" value="OXIDOREDUCTASE"/>
    <property type="match status" value="1"/>
</dbReference>
<dbReference type="Pfam" id="PF00248">
    <property type="entry name" value="Aldo_ket_red"/>
    <property type="match status" value="1"/>
</dbReference>